<reference evidence="3 4" key="1">
    <citation type="submission" date="2016-06" db="EMBL/GenBank/DDBJ databases">
        <authorList>
            <person name="Kjaerup R.B."/>
            <person name="Dalgaard T.S."/>
            <person name="Juul-Madsen H.R."/>
        </authorList>
    </citation>
    <scope>NUCLEOTIDE SEQUENCE [LARGE SCALE GENOMIC DNA]</scope>
    <source>
        <strain evidence="3 4">E2464</strain>
    </source>
</reference>
<dbReference type="InterPro" id="IPR020616">
    <property type="entry name" value="Thiolase_N"/>
</dbReference>
<dbReference type="Pfam" id="PF22691">
    <property type="entry name" value="Thiolase_C_1"/>
    <property type="match status" value="1"/>
</dbReference>
<dbReference type="CDD" id="cd00829">
    <property type="entry name" value="SCP-x_thiolase"/>
    <property type="match status" value="1"/>
</dbReference>
<dbReference type="PANTHER" id="PTHR42870:SF1">
    <property type="entry name" value="NON-SPECIFIC LIPID-TRANSFER PROTEIN-LIKE 2"/>
    <property type="match status" value="1"/>
</dbReference>
<dbReference type="PANTHER" id="PTHR42870">
    <property type="entry name" value="ACETYL-COA C-ACETYLTRANSFERASE"/>
    <property type="match status" value="1"/>
</dbReference>
<comment type="caution">
    <text evidence="3">The sequence shown here is derived from an EMBL/GenBank/DDBJ whole genome shotgun (WGS) entry which is preliminary data.</text>
</comment>
<dbReference type="AlphaFoldDB" id="A0A1A2SL41"/>
<dbReference type="Pfam" id="PF00108">
    <property type="entry name" value="Thiolase_N"/>
    <property type="match status" value="1"/>
</dbReference>
<dbReference type="EMBL" id="LZJS01000031">
    <property type="protein sequence ID" value="OBH64943.1"/>
    <property type="molecule type" value="Genomic_DNA"/>
</dbReference>
<gene>
    <name evidence="3" type="ORF">A5685_19615</name>
</gene>
<accession>A0A1A2SL41</accession>
<evidence type="ECO:0000313" key="4">
    <source>
        <dbReference type="Proteomes" id="UP000093861"/>
    </source>
</evidence>
<dbReference type="GO" id="GO:0016747">
    <property type="term" value="F:acyltransferase activity, transferring groups other than amino-acyl groups"/>
    <property type="evidence" value="ECO:0007669"/>
    <property type="project" value="InterPro"/>
</dbReference>
<evidence type="ECO:0000313" key="3">
    <source>
        <dbReference type="EMBL" id="OBH64943.1"/>
    </source>
</evidence>
<feature type="domain" description="Thiolase N-terminal" evidence="1">
    <location>
        <begin position="6"/>
        <end position="113"/>
    </location>
</feature>
<dbReference type="InterPro" id="IPR016039">
    <property type="entry name" value="Thiolase-like"/>
</dbReference>
<dbReference type="Gene3D" id="3.40.47.10">
    <property type="match status" value="1"/>
</dbReference>
<sequence>MTGVHVAGIGITPFGKHGDTALADLGVAAAERALADAELGYAAVGEVFTSSSMAPPQTGLKVAHRLGRTGIPVTAIESASAGGMVALRHAVWAVASGRCRTALAIGYEKTTALEPGGVVPAAVDFWDRFPPQIHYAIEANRWLHEAQCGPDAIGAVAAKSYNQARLNPLASRRTNDEVTVEQVMSARMVAEPLTKMMCHASVDGGAAIVVTGGDRPRSVVVNSIEQTSWPQDPTWPVRGPCVGPPSQITLTAQRAFDAAQVVPSDIGVVSLHDMCASEEITALIAMGLVDVKEVADLAQSGGLASGGRLPTNTDGGCLARGHAFGATGLAQAAEIVSQLRGEADSRQVPDPRIGLAQAMGGGGSCVVAVLGG</sequence>
<dbReference type="RefSeq" id="WP_064950414.1">
    <property type="nucleotide sequence ID" value="NZ_LZJS01000031.1"/>
</dbReference>
<dbReference type="InterPro" id="IPR055140">
    <property type="entry name" value="Thiolase_C_2"/>
</dbReference>
<organism evidence="3 4">
    <name type="scientific">Mycobacterium colombiense</name>
    <dbReference type="NCBI Taxonomy" id="339268"/>
    <lineage>
        <taxon>Bacteria</taxon>
        <taxon>Bacillati</taxon>
        <taxon>Actinomycetota</taxon>
        <taxon>Actinomycetes</taxon>
        <taxon>Mycobacteriales</taxon>
        <taxon>Mycobacteriaceae</taxon>
        <taxon>Mycobacterium</taxon>
        <taxon>Mycobacterium avium complex (MAC)</taxon>
    </lineage>
</organism>
<evidence type="ECO:0000259" key="2">
    <source>
        <dbReference type="Pfam" id="PF22691"/>
    </source>
</evidence>
<protein>
    <submittedName>
        <fullName evidence="3">Thiolase</fullName>
    </submittedName>
</protein>
<proteinExistence type="predicted"/>
<dbReference type="SUPFAM" id="SSF53901">
    <property type="entry name" value="Thiolase-like"/>
    <property type="match status" value="2"/>
</dbReference>
<dbReference type="InterPro" id="IPR002155">
    <property type="entry name" value="Thiolase"/>
</dbReference>
<dbReference type="PIRSF" id="PIRSF000429">
    <property type="entry name" value="Ac-CoA_Ac_transf"/>
    <property type="match status" value="1"/>
</dbReference>
<name>A0A1A2SL41_9MYCO</name>
<feature type="domain" description="Thiolase C-terminal" evidence="2">
    <location>
        <begin position="250"/>
        <end position="366"/>
    </location>
</feature>
<evidence type="ECO:0000259" key="1">
    <source>
        <dbReference type="Pfam" id="PF00108"/>
    </source>
</evidence>
<dbReference type="Proteomes" id="UP000093861">
    <property type="component" value="Unassembled WGS sequence"/>
</dbReference>